<evidence type="ECO:0000259" key="1">
    <source>
        <dbReference type="Pfam" id="PF11396"/>
    </source>
</evidence>
<dbReference type="Pfam" id="PF11396">
    <property type="entry name" value="PepSY_like"/>
    <property type="match status" value="4"/>
</dbReference>
<evidence type="ECO:0000313" key="2">
    <source>
        <dbReference type="EMBL" id="MFC3811868.1"/>
    </source>
</evidence>
<evidence type="ECO:0000313" key="3">
    <source>
        <dbReference type="Proteomes" id="UP001595616"/>
    </source>
</evidence>
<dbReference type="InterPro" id="IPR021533">
    <property type="entry name" value="PepSY-like"/>
</dbReference>
<sequence length="389" mass="43301">MKKQTIMIGALGIALSFYACKQEDVNAVAISNLENANTADSSNVKLTLVFLPAVVQTYLNTTYPAYKFVKAEKTLTKTGEVFYLVKITFNSSNLELKFDKNGVIVEMAKDGKSQTLLKLTDLSIAIQDYLNLTYPGFKFLEAEKNEVKTIGIVYEVRIKTATELVSLKFDASGKKLSALTLTSYELSIAKGDLIPAISDYLLKTYPTYTFVSAEKNIKLNVVTFKVKIKVGTVISELIFDKDGKLLSKPAASETQLTQDKLLPAIITYLNSKYAGFKLESATKYEKAGEVTYWLKITVSKITYSLVFDSKGVLVKVTGDNKTIETKLEAKELPTVAQSYLTKTYPKYVFIEGIKLTLESKITYVIKIKFDSKVYTIIFDSTGKMLSTTK</sequence>
<dbReference type="RefSeq" id="WP_379838720.1">
    <property type="nucleotide sequence ID" value="NZ_JBHRYQ010000001.1"/>
</dbReference>
<dbReference type="Proteomes" id="UP001595616">
    <property type="component" value="Unassembled WGS sequence"/>
</dbReference>
<comment type="caution">
    <text evidence="2">The sequence shown here is derived from an EMBL/GenBank/DDBJ whole genome shotgun (WGS) entry which is preliminary data.</text>
</comment>
<keyword evidence="3" id="KW-1185">Reference proteome</keyword>
<organism evidence="2 3">
    <name type="scientific">Lacihabitans lacunae</name>
    <dbReference type="NCBI Taxonomy" id="1028214"/>
    <lineage>
        <taxon>Bacteria</taxon>
        <taxon>Pseudomonadati</taxon>
        <taxon>Bacteroidota</taxon>
        <taxon>Cytophagia</taxon>
        <taxon>Cytophagales</taxon>
        <taxon>Leadbetterellaceae</taxon>
        <taxon>Lacihabitans</taxon>
    </lineage>
</organism>
<feature type="domain" description="Putative beta-lactamase-inhibitor-like PepSY-like" evidence="1">
    <location>
        <begin position="322"/>
        <end position="385"/>
    </location>
</feature>
<dbReference type="Gene3D" id="3.40.1420.30">
    <property type="match status" value="1"/>
</dbReference>
<dbReference type="PROSITE" id="PS51257">
    <property type="entry name" value="PROKAR_LIPOPROTEIN"/>
    <property type="match status" value="1"/>
</dbReference>
<proteinExistence type="predicted"/>
<accession>A0ABV7Z0C5</accession>
<feature type="domain" description="Putative beta-lactamase-inhibitor-like PepSY-like" evidence="1">
    <location>
        <begin position="43"/>
        <end position="104"/>
    </location>
</feature>
<dbReference type="SUPFAM" id="SSF160574">
    <property type="entry name" value="BT0923-like"/>
    <property type="match status" value="2"/>
</dbReference>
<dbReference type="EMBL" id="JBHRYQ010000001">
    <property type="protein sequence ID" value="MFC3811868.1"/>
    <property type="molecule type" value="Genomic_DNA"/>
</dbReference>
<feature type="domain" description="Putative beta-lactamase-inhibitor-like PepSY-like" evidence="1">
    <location>
        <begin position="254"/>
        <end position="314"/>
    </location>
</feature>
<reference evidence="3" key="1">
    <citation type="journal article" date="2019" name="Int. J. Syst. Evol. Microbiol.">
        <title>The Global Catalogue of Microorganisms (GCM) 10K type strain sequencing project: providing services to taxonomists for standard genome sequencing and annotation.</title>
        <authorList>
            <consortium name="The Broad Institute Genomics Platform"/>
            <consortium name="The Broad Institute Genome Sequencing Center for Infectious Disease"/>
            <person name="Wu L."/>
            <person name="Ma J."/>
        </authorList>
    </citation>
    <scope>NUCLEOTIDE SEQUENCE [LARGE SCALE GENOMIC DNA]</scope>
    <source>
        <strain evidence="3">CECT 7956</strain>
    </source>
</reference>
<protein>
    <submittedName>
        <fullName evidence="2">PepSY-like domain-containing protein</fullName>
    </submittedName>
</protein>
<feature type="domain" description="Putative beta-lactamase-inhibitor-like PepSY-like" evidence="1">
    <location>
        <begin position="118"/>
        <end position="174"/>
    </location>
</feature>
<gene>
    <name evidence="2" type="ORF">ACFOOI_14490</name>
</gene>
<name>A0ABV7Z0C5_9BACT</name>
<dbReference type="Gene3D" id="3.10.450.360">
    <property type="match status" value="1"/>
</dbReference>